<protein>
    <submittedName>
        <fullName evidence="2">Guanine-nucleotide dissociation stimulator CDC25</fullName>
    </submittedName>
</protein>
<gene>
    <name evidence="2" type="ORF">PGQ11_002580</name>
</gene>
<reference evidence="2 3" key="1">
    <citation type="journal article" date="2024" name="IMA Fungus">
        <title>Apiospora arundinis, a panoply of carbohydrate-active enzymes and secondary metabolites.</title>
        <authorList>
            <person name="Sorensen T."/>
            <person name="Petersen C."/>
            <person name="Muurmann A.T."/>
            <person name="Christiansen J.V."/>
            <person name="Brundto M.L."/>
            <person name="Overgaard C.K."/>
            <person name="Boysen A.T."/>
            <person name="Wollenberg R.D."/>
            <person name="Larsen T.O."/>
            <person name="Sorensen J.L."/>
            <person name="Nielsen K.L."/>
            <person name="Sondergaard T.E."/>
        </authorList>
    </citation>
    <scope>NUCLEOTIDE SEQUENCE [LARGE SCALE GENOMIC DNA]</scope>
    <source>
        <strain evidence="2 3">AAU 773</strain>
    </source>
</reference>
<feature type="signal peptide" evidence="1">
    <location>
        <begin position="1"/>
        <end position="19"/>
    </location>
</feature>
<dbReference type="EMBL" id="JAPCWZ010000002">
    <property type="protein sequence ID" value="KAK8877634.1"/>
    <property type="molecule type" value="Genomic_DNA"/>
</dbReference>
<keyword evidence="1" id="KW-0732">Signal</keyword>
<keyword evidence="3" id="KW-1185">Reference proteome</keyword>
<organism evidence="2 3">
    <name type="scientific">Apiospora arundinis</name>
    <dbReference type="NCBI Taxonomy" id="335852"/>
    <lineage>
        <taxon>Eukaryota</taxon>
        <taxon>Fungi</taxon>
        <taxon>Dikarya</taxon>
        <taxon>Ascomycota</taxon>
        <taxon>Pezizomycotina</taxon>
        <taxon>Sordariomycetes</taxon>
        <taxon>Xylariomycetidae</taxon>
        <taxon>Amphisphaeriales</taxon>
        <taxon>Apiosporaceae</taxon>
        <taxon>Apiospora</taxon>
    </lineage>
</organism>
<dbReference type="Proteomes" id="UP001390339">
    <property type="component" value="Unassembled WGS sequence"/>
</dbReference>
<proteinExistence type="predicted"/>
<name>A0ABR2JIX0_9PEZI</name>
<evidence type="ECO:0000256" key="1">
    <source>
        <dbReference type="SAM" id="SignalP"/>
    </source>
</evidence>
<evidence type="ECO:0000313" key="2">
    <source>
        <dbReference type="EMBL" id="KAK8877634.1"/>
    </source>
</evidence>
<evidence type="ECO:0000313" key="3">
    <source>
        <dbReference type="Proteomes" id="UP001390339"/>
    </source>
</evidence>
<sequence>MAVLKNILIQGLLAFTAVAVPLASEESSVEVRSVETLNNEPVLEARKNANKCEAHIYLDSSNGLCGSHCTDKYHINIIDKDSKAIGKTADGKSVGEYGVTNPKDGMDIQTTKGKNFKITGSIPKGTITDNWRKSYTLSYDTQKWNSGDCANWKFKSARPSNGERHQFDLWCEFDC</sequence>
<accession>A0ABR2JIX0</accession>
<feature type="chain" id="PRO_5046853342" evidence="1">
    <location>
        <begin position="20"/>
        <end position="175"/>
    </location>
</feature>
<comment type="caution">
    <text evidence="2">The sequence shown here is derived from an EMBL/GenBank/DDBJ whole genome shotgun (WGS) entry which is preliminary data.</text>
</comment>